<dbReference type="Proteomes" id="UP001205919">
    <property type="component" value="Unassembled WGS sequence"/>
</dbReference>
<dbReference type="InterPro" id="IPR051448">
    <property type="entry name" value="CdaR-like_regulators"/>
</dbReference>
<gene>
    <name evidence="2" type="ORF">NE630_13680</name>
</gene>
<dbReference type="PANTHER" id="PTHR33744">
    <property type="entry name" value="CARBOHYDRATE DIACID REGULATOR"/>
    <property type="match status" value="1"/>
</dbReference>
<name>A0AAW5K9P2_9BACT</name>
<proteinExistence type="predicted"/>
<accession>A0AAW5K9P2</accession>
<comment type="caution">
    <text evidence="2">The sequence shown here is derived from an EMBL/GenBank/DDBJ whole genome shotgun (WGS) entry which is preliminary data.</text>
</comment>
<keyword evidence="3" id="KW-1185">Reference proteome</keyword>
<dbReference type="RefSeq" id="WP_008709777.1">
    <property type="nucleotide sequence ID" value="NZ_CP171104.1"/>
</dbReference>
<dbReference type="PANTHER" id="PTHR33744:SF15">
    <property type="entry name" value="CARBOHYDRATE DIACID REGULATOR"/>
    <property type="match status" value="1"/>
</dbReference>
<sequence>MESAAVNEKSLEAYRLTHIDGLDFIGNAENAEQAGVAEMLKGLPEPFKEDYSAHILAELTERNDFETLRETFMNFCESPFNCSKTAGKMHLHRNSLQYRLKKIRVLTGHDPRNIKEAFELWAAFLMTDGEEYVLRTREE</sequence>
<reference evidence="2 3" key="1">
    <citation type="submission" date="2022-06" db="EMBL/GenBank/DDBJ databases">
        <title>Isolation of gut microbiota from human fecal samples.</title>
        <authorList>
            <person name="Pamer E.G."/>
            <person name="Barat B."/>
            <person name="Waligurski E."/>
            <person name="Medina S."/>
            <person name="Paddock L."/>
            <person name="Mostad J."/>
        </authorList>
    </citation>
    <scope>NUCLEOTIDE SEQUENCE [LARGE SCALE GENOMIC DNA]</scope>
    <source>
        <strain evidence="2 3">DFI.9.90</strain>
    </source>
</reference>
<dbReference type="InterPro" id="IPR025736">
    <property type="entry name" value="PucR_C-HTH_dom"/>
</dbReference>
<dbReference type="Gene3D" id="1.10.10.2840">
    <property type="entry name" value="PucR C-terminal helix-turn-helix domain"/>
    <property type="match status" value="1"/>
</dbReference>
<dbReference type="AlphaFoldDB" id="A0AAW5K9P2"/>
<dbReference type="EMBL" id="JANFYT010000038">
    <property type="protein sequence ID" value="MCQ4815483.1"/>
    <property type="molecule type" value="Genomic_DNA"/>
</dbReference>
<evidence type="ECO:0000313" key="2">
    <source>
        <dbReference type="EMBL" id="MCQ4815483.1"/>
    </source>
</evidence>
<evidence type="ECO:0000259" key="1">
    <source>
        <dbReference type="Pfam" id="PF13556"/>
    </source>
</evidence>
<organism evidence="2 3">
    <name type="scientific">Cloacibacillus evryensis</name>
    <dbReference type="NCBI Taxonomy" id="508460"/>
    <lineage>
        <taxon>Bacteria</taxon>
        <taxon>Thermotogati</taxon>
        <taxon>Synergistota</taxon>
        <taxon>Synergistia</taxon>
        <taxon>Synergistales</taxon>
        <taxon>Synergistaceae</taxon>
        <taxon>Cloacibacillus</taxon>
    </lineage>
</organism>
<dbReference type="Pfam" id="PF13556">
    <property type="entry name" value="HTH_30"/>
    <property type="match status" value="1"/>
</dbReference>
<feature type="domain" description="PucR C-terminal helix-turn-helix" evidence="1">
    <location>
        <begin position="68"/>
        <end position="125"/>
    </location>
</feature>
<protein>
    <submittedName>
        <fullName evidence="2">Helix-turn-helix domain-containing protein</fullName>
    </submittedName>
</protein>
<evidence type="ECO:0000313" key="3">
    <source>
        <dbReference type="Proteomes" id="UP001205919"/>
    </source>
</evidence>
<dbReference type="InterPro" id="IPR042070">
    <property type="entry name" value="PucR_C-HTH_sf"/>
</dbReference>